<evidence type="ECO:0000259" key="1">
    <source>
        <dbReference type="PROSITE" id="PS51186"/>
    </source>
</evidence>
<name>A0A6C0DEM5_9ZZZZ</name>
<dbReference type="CDD" id="cd04301">
    <property type="entry name" value="NAT_SF"/>
    <property type="match status" value="1"/>
</dbReference>
<organism evidence="2">
    <name type="scientific">viral metagenome</name>
    <dbReference type="NCBI Taxonomy" id="1070528"/>
    <lineage>
        <taxon>unclassified sequences</taxon>
        <taxon>metagenomes</taxon>
        <taxon>organismal metagenomes</taxon>
    </lineage>
</organism>
<dbReference type="SUPFAM" id="SSF55729">
    <property type="entry name" value="Acyl-CoA N-acyltransferases (Nat)"/>
    <property type="match status" value="1"/>
</dbReference>
<dbReference type="GO" id="GO:0016747">
    <property type="term" value="F:acyltransferase activity, transferring groups other than amino-acyl groups"/>
    <property type="evidence" value="ECO:0007669"/>
    <property type="project" value="InterPro"/>
</dbReference>
<dbReference type="Pfam" id="PF13508">
    <property type="entry name" value="Acetyltransf_7"/>
    <property type="match status" value="1"/>
</dbReference>
<accession>A0A6C0DEM5</accession>
<dbReference type="AlphaFoldDB" id="A0A6C0DEM5"/>
<dbReference type="EMBL" id="MN739589">
    <property type="protein sequence ID" value="QHT14750.1"/>
    <property type="molecule type" value="Genomic_DNA"/>
</dbReference>
<dbReference type="InterPro" id="IPR000182">
    <property type="entry name" value="GNAT_dom"/>
</dbReference>
<feature type="domain" description="N-acetyltransferase" evidence="1">
    <location>
        <begin position="40"/>
        <end position="190"/>
    </location>
</feature>
<evidence type="ECO:0000313" key="2">
    <source>
        <dbReference type="EMBL" id="QHT14750.1"/>
    </source>
</evidence>
<dbReference type="Gene3D" id="3.40.630.30">
    <property type="match status" value="1"/>
</dbReference>
<protein>
    <recommendedName>
        <fullName evidence="1">N-acetyltransferase domain-containing protein</fullName>
    </recommendedName>
</protein>
<reference evidence="2" key="1">
    <citation type="journal article" date="2020" name="Nature">
        <title>Giant virus diversity and host interactions through global metagenomics.</title>
        <authorList>
            <person name="Schulz F."/>
            <person name="Roux S."/>
            <person name="Paez-Espino D."/>
            <person name="Jungbluth S."/>
            <person name="Walsh D.A."/>
            <person name="Denef V.J."/>
            <person name="McMahon K.D."/>
            <person name="Konstantinidis K.T."/>
            <person name="Eloe-Fadrosh E.A."/>
            <person name="Kyrpides N.C."/>
            <person name="Woyke T."/>
        </authorList>
    </citation>
    <scope>NUCLEOTIDE SEQUENCE</scope>
    <source>
        <strain evidence="2">GVMAG-M-3300023174-141</strain>
    </source>
</reference>
<dbReference type="PROSITE" id="PS51186">
    <property type="entry name" value="GNAT"/>
    <property type="match status" value="1"/>
</dbReference>
<sequence length="318" mass="36942">MVFWKLYPLATWISSFWNRDLFQSHLFNKSAIPSPTGQPGNWLQPDEDRAPVLTHLRTHFGSPPHTPVLDIPEEHLMGPKDHFFVVHDSNGIAGTIRYHYLGEFVSAHNEAIYVVDCFCIHPKWRGKGLADYLLTELHRYANQRRIPYAMFLKEGSKLAIAPTPFYTGFYAYRELAPSDPSPYVSDLTMGQAHRLMEVYRMIHSNRFLILNKEGTNQYWKMFRKGVHRVLACVQDAFQKKEGKRMAWITAWLESAAMTKSIRQEAAIAFADSLYPSFDYVWINRQWGGEKWTADGGFHWYTYQWSSSITMTISYSLPI</sequence>
<proteinExistence type="predicted"/>
<dbReference type="InterPro" id="IPR016181">
    <property type="entry name" value="Acyl_CoA_acyltransferase"/>
</dbReference>